<dbReference type="InterPro" id="IPR055403">
    <property type="entry name" value="ARM_KNTC1_1st"/>
</dbReference>
<evidence type="ECO:0000259" key="1">
    <source>
        <dbReference type="Pfam" id="PF24520"/>
    </source>
</evidence>
<dbReference type="GO" id="GO:0005737">
    <property type="term" value="C:cytoplasm"/>
    <property type="evidence" value="ECO:0007669"/>
    <property type="project" value="TreeGrafter"/>
</dbReference>
<dbReference type="GO" id="GO:1990423">
    <property type="term" value="C:RZZ complex"/>
    <property type="evidence" value="ECO:0007669"/>
    <property type="project" value="TreeGrafter"/>
</dbReference>
<dbReference type="STRING" id="188477.A0A3S0ZYS3"/>
<evidence type="ECO:0000313" key="3">
    <source>
        <dbReference type="Proteomes" id="UP000271974"/>
    </source>
</evidence>
<comment type="caution">
    <text evidence="2">The sequence shown here is derived from an EMBL/GenBank/DDBJ whole genome shotgun (WGS) entry which is preliminary data.</text>
</comment>
<dbReference type="GO" id="GO:0007094">
    <property type="term" value="P:mitotic spindle assembly checkpoint signaling"/>
    <property type="evidence" value="ECO:0007669"/>
    <property type="project" value="TreeGrafter"/>
</dbReference>
<dbReference type="GO" id="GO:0000070">
    <property type="term" value="P:mitotic sister chromatid segregation"/>
    <property type="evidence" value="ECO:0007669"/>
    <property type="project" value="TreeGrafter"/>
</dbReference>
<dbReference type="EMBL" id="RQTK01000505">
    <property type="protein sequence ID" value="RUS78510.1"/>
    <property type="molecule type" value="Genomic_DNA"/>
</dbReference>
<dbReference type="GO" id="GO:0005828">
    <property type="term" value="C:kinetochore microtubule"/>
    <property type="evidence" value="ECO:0007669"/>
    <property type="project" value="TreeGrafter"/>
</dbReference>
<keyword evidence="3" id="KW-1185">Reference proteome</keyword>
<name>A0A3S0ZYS3_ELYCH</name>
<dbReference type="PANTHER" id="PTHR15688">
    <property type="entry name" value="KINETOCHORE-ASSOCIATED PROTEIN 1"/>
    <property type="match status" value="1"/>
</dbReference>
<feature type="domain" description="KNTC1 first ARM-repeats" evidence="1">
    <location>
        <begin position="7"/>
        <end position="168"/>
    </location>
</feature>
<sequence>MYEQKDTYEEMVEHLDSCRQKLLKNKSNELNVKIVLSELDEMQHKLKAYDEVFGRENYSPEEWGTFQAENPLRLCMMLIGRDPSKAFTLWGCFQNEIKKELRPGVLGQLLSSLPEDFVPAQATDWLRDLVVPVACAVDPEAVARIFDWVNISLERMEAAGEPEWISNAVRFVTTLLASLEMACHCTVDDLRLLGAEVVKAKLSNANFLKPLRSLVSSLEELRELGAKFKFHIPLHRLQQESKESLAMCMLSRVPTASLLPAALKSTILPYIRSRKLVADEILARYVE</sequence>
<dbReference type="GO" id="GO:0031267">
    <property type="term" value="F:small GTPase binding"/>
    <property type="evidence" value="ECO:0007669"/>
    <property type="project" value="TreeGrafter"/>
</dbReference>
<gene>
    <name evidence="2" type="ORF">EGW08_013722</name>
</gene>
<dbReference type="AlphaFoldDB" id="A0A3S0ZYS3"/>
<evidence type="ECO:0000313" key="2">
    <source>
        <dbReference type="EMBL" id="RUS78510.1"/>
    </source>
</evidence>
<protein>
    <recommendedName>
        <fullName evidence="1">KNTC1 first ARM-repeats domain-containing protein</fullName>
    </recommendedName>
</protein>
<dbReference type="OrthoDB" id="6071496at2759"/>
<dbReference type="GO" id="GO:1903394">
    <property type="term" value="P:protein localization to kinetochore involved in kinetochore assembly"/>
    <property type="evidence" value="ECO:0007669"/>
    <property type="project" value="TreeGrafter"/>
</dbReference>
<reference evidence="2 3" key="1">
    <citation type="submission" date="2019-01" db="EMBL/GenBank/DDBJ databases">
        <title>A draft genome assembly of the solar-powered sea slug Elysia chlorotica.</title>
        <authorList>
            <person name="Cai H."/>
            <person name="Li Q."/>
            <person name="Fang X."/>
            <person name="Li J."/>
            <person name="Curtis N.E."/>
            <person name="Altenburger A."/>
            <person name="Shibata T."/>
            <person name="Feng M."/>
            <person name="Maeda T."/>
            <person name="Schwartz J.A."/>
            <person name="Shigenobu S."/>
            <person name="Lundholm N."/>
            <person name="Nishiyama T."/>
            <person name="Yang H."/>
            <person name="Hasebe M."/>
            <person name="Li S."/>
            <person name="Pierce S.K."/>
            <person name="Wang J."/>
        </authorList>
    </citation>
    <scope>NUCLEOTIDE SEQUENCE [LARGE SCALE GENOMIC DNA]</scope>
    <source>
        <strain evidence="2">EC2010</strain>
        <tissue evidence="2">Whole organism of an adult</tissue>
    </source>
</reference>
<dbReference type="Proteomes" id="UP000271974">
    <property type="component" value="Unassembled WGS sequence"/>
</dbReference>
<organism evidence="2 3">
    <name type="scientific">Elysia chlorotica</name>
    <name type="common">Eastern emerald elysia</name>
    <name type="synonym">Sea slug</name>
    <dbReference type="NCBI Taxonomy" id="188477"/>
    <lineage>
        <taxon>Eukaryota</taxon>
        <taxon>Metazoa</taxon>
        <taxon>Spiralia</taxon>
        <taxon>Lophotrochozoa</taxon>
        <taxon>Mollusca</taxon>
        <taxon>Gastropoda</taxon>
        <taxon>Heterobranchia</taxon>
        <taxon>Euthyneura</taxon>
        <taxon>Panpulmonata</taxon>
        <taxon>Sacoglossa</taxon>
        <taxon>Placobranchoidea</taxon>
        <taxon>Plakobranchidae</taxon>
        <taxon>Elysia</taxon>
    </lineage>
</organism>
<feature type="non-terminal residue" evidence="2">
    <location>
        <position position="287"/>
    </location>
</feature>
<accession>A0A3S0ZYS3</accession>
<proteinExistence type="predicted"/>
<dbReference type="Pfam" id="PF24520">
    <property type="entry name" value="ARM_KNTC1_1st"/>
    <property type="match status" value="1"/>
</dbReference>
<dbReference type="InterPro" id="IPR052802">
    <property type="entry name" value="KNTC1"/>
</dbReference>
<dbReference type="PANTHER" id="PTHR15688:SF1">
    <property type="entry name" value="KINETOCHORE-ASSOCIATED PROTEIN 1"/>
    <property type="match status" value="1"/>
</dbReference>